<comment type="caution">
    <text evidence="2">The sequence shown here is derived from an EMBL/GenBank/DDBJ whole genome shotgun (WGS) entry which is preliminary data.</text>
</comment>
<gene>
    <name evidence="2" type="ORF">QOZ84_11910</name>
</gene>
<reference evidence="2 3" key="1">
    <citation type="submission" date="2023-05" db="EMBL/GenBank/DDBJ databases">
        <title>Rombocin, a short stable natural nisin variant, displays selective antimicrobial activity against Listeria monocytogenes and employs dual mode of action to kill target bacterial strains.</title>
        <authorList>
            <person name="Wambui J."/>
            <person name="Stephan R."/>
            <person name="Kuipers O.P."/>
        </authorList>
    </citation>
    <scope>NUCLEOTIDE SEQUENCE [LARGE SCALE GENOMIC DNA]</scope>
    <source>
        <strain evidence="2 3">RC002</strain>
    </source>
</reference>
<feature type="transmembrane region" description="Helical" evidence="1">
    <location>
        <begin position="135"/>
        <end position="155"/>
    </location>
</feature>
<evidence type="ECO:0000256" key="1">
    <source>
        <dbReference type="SAM" id="Phobius"/>
    </source>
</evidence>
<feature type="transmembrane region" description="Helical" evidence="1">
    <location>
        <begin position="20"/>
        <end position="40"/>
    </location>
</feature>
<feature type="transmembrane region" description="Helical" evidence="1">
    <location>
        <begin position="162"/>
        <end position="181"/>
    </location>
</feature>
<evidence type="ECO:0000313" key="2">
    <source>
        <dbReference type="EMBL" id="MDK2564257.1"/>
    </source>
</evidence>
<dbReference type="RefSeq" id="WP_284133185.1">
    <property type="nucleotide sequence ID" value="NZ_JASKYM010000006.1"/>
</dbReference>
<keyword evidence="1" id="KW-1133">Transmembrane helix</keyword>
<name>A0ABT7EBE4_9FIRM</name>
<sequence length="252" mass="28649">MFNYIKSEVIKTKRISIRKLTVFIPLISIFLAVTFNCLGGKETFQYAISTTVNHWGLIWLAVFISLSAGLLDKLEKKSTKYITILGLPINLKLKEYSRIALVLYLSFIASLVLIVLVLFAKFTFLVPQNISSVDIIIAIFLTLLTSIWQIPFCLWLSRKTNVYAAFLVNSMLALNIGSIFAPTSQMYYVPWAWTLRVQTPFTHLHPNGLPLSNNSVLINSSPVFFILFILSILLFLLLSFFDAYSFSKLEVK</sequence>
<dbReference type="Proteomes" id="UP001301012">
    <property type="component" value="Unassembled WGS sequence"/>
</dbReference>
<accession>A0ABT7EBE4</accession>
<feature type="transmembrane region" description="Helical" evidence="1">
    <location>
        <begin position="52"/>
        <end position="71"/>
    </location>
</feature>
<dbReference type="InterPro" id="IPR021205">
    <property type="entry name" value="Lanti_perm_SpaE/MutE/EpiE-like"/>
</dbReference>
<keyword evidence="1" id="KW-0472">Membrane</keyword>
<feature type="transmembrane region" description="Helical" evidence="1">
    <location>
        <begin position="223"/>
        <end position="244"/>
    </location>
</feature>
<keyword evidence="3" id="KW-1185">Reference proteome</keyword>
<protein>
    <submittedName>
        <fullName evidence="2">Lantibiotic immunity ABC transporter MutE/EpiE family permease subunit</fullName>
    </submittedName>
</protein>
<dbReference type="NCBIfam" id="TIGR03732">
    <property type="entry name" value="lanti_perm_MutE"/>
    <property type="match status" value="1"/>
</dbReference>
<dbReference type="CDD" id="cd21807">
    <property type="entry name" value="ABC-2_lan_permease_MutE_EpiE-like"/>
    <property type="match status" value="1"/>
</dbReference>
<proteinExistence type="predicted"/>
<feature type="transmembrane region" description="Helical" evidence="1">
    <location>
        <begin position="101"/>
        <end position="123"/>
    </location>
</feature>
<organism evidence="2 3">
    <name type="scientific">Romboutsia sedimentorum</name>
    <dbReference type="NCBI Taxonomy" id="1368474"/>
    <lineage>
        <taxon>Bacteria</taxon>
        <taxon>Bacillati</taxon>
        <taxon>Bacillota</taxon>
        <taxon>Clostridia</taxon>
        <taxon>Peptostreptococcales</taxon>
        <taxon>Peptostreptococcaceae</taxon>
        <taxon>Romboutsia</taxon>
    </lineage>
</organism>
<keyword evidence="1" id="KW-0812">Transmembrane</keyword>
<evidence type="ECO:0000313" key="3">
    <source>
        <dbReference type="Proteomes" id="UP001301012"/>
    </source>
</evidence>
<dbReference type="EMBL" id="JASKYM010000006">
    <property type="protein sequence ID" value="MDK2564257.1"/>
    <property type="molecule type" value="Genomic_DNA"/>
</dbReference>